<dbReference type="RefSeq" id="WP_068820502.1">
    <property type="nucleotide sequence ID" value="NZ_LWHJ01000001.1"/>
</dbReference>
<dbReference type="OrthoDB" id="8776068at2"/>
<keyword evidence="3" id="KW-1185">Reference proteome</keyword>
<dbReference type="SUPFAM" id="SSF54427">
    <property type="entry name" value="NTF2-like"/>
    <property type="match status" value="1"/>
</dbReference>
<reference evidence="2 3" key="1">
    <citation type="submission" date="2016-04" db="EMBL/GenBank/DDBJ databases">
        <authorList>
            <person name="Evans L.H."/>
            <person name="Alamgir A."/>
            <person name="Owens N."/>
            <person name="Weber N.D."/>
            <person name="Virtaneva K."/>
            <person name="Barbian K."/>
            <person name="Babar A."/>
            <person name="Rosenke K."/>
        </authorList>
    </citation>
    <scope>NUCLEOTIDE SEQUENCE [LARGE SCALE GENOMIC DNA]</scope>
    <source>
        <strain evidence="2 3">CCM 8644</strain>
    </source>
</reference>
<organism evidence="2 3">
    <name type="scientific">Pedobacter psychrophilus</name>
    <dbReference type="NCBI Taxonomy" id="1826909"/>
    <lineage>
        <taxon>Bacteria</taxon>
        <taxon>Pseudomonadati</taxon>
        <taxon>Bacteroidota</taxon>
        <taxon>Sphingobacteriia</taxon>
        <taxon>Sphingobacteriales</taxon>
        <taxon>Sphingobacteriaceae</taxon>
        <taxon>Pedobacter</taxon>
    </lineage>
</organism>
<dbReference type="InterPro" id="IPR032710">
    <property type="entry name" value="NTF2-like_dom_sf"/>
</dbReference>
<sequence length="126" mass="14393">MIEEQLKKQFQQIENNFNIAVISNKVDEIKKCITSDWVLVDSQGGIIPQEGFFKVLEQGSLTHSTMTKEILRVKVYGDIALVTGRGQNTGTWQGQPLEADEWITDVYKKENDQWLCVLTHLTPVKK</sequence>
<reference evidence="2 3" key="2">
    <citation type="submission" date="2016-06" db="EMBL/GenBank/DDBJ databases">
        <title>Pedobacter psychrophilus sp. nov., isolated from Antarctic fragmentary rock.</title>
        <authorList>
            <person name="Svec P."/>
        </authorList>
    </citation>
    <scope>NUCLEOTIDE SEQUENCE [LARGE SCALE GENOMIC DNA]</scope>
    <source>
        <strain evidence="2 3">CCM 8644</strain>
    </source>
</reference>
<dbReference type="EMBL" id="LWHJ01000001">
    <property type="protein sequence ID" value="OAQ43653.1"/>
    <property type="molecule type" value="Genomic_DNA"/>
</dbReference>
<dbReference type="AlphaFoldDB" id="A0A179DSW7"/>
<gene>
    <name evidence="2" type="ORF">A5893_17005</name>
</gene>
<feature type="domain" description="DUF4440" evidence="1">
    <location>
        <begin position="12"/>
        <end position="115"/>
    </location>
</feature>
<proteinExistence type="predicted"/>
<evidence type="ECO:0000313" key="2">
    <source>
        <dbReference type="EMBL" id="OAQ43653.1"/>
    </source>
</evidence>
<dbReference type="Gene3D" id="3.10.450.50">
    <property type="match status" value="1"/>
</dbReference>
<comment type="caution">
    <text evidence="2">The sequence shown here is derived from an EMBL/GenBank/DDBJ whole genome shotgun (WGS) entry which is preliminary data.</text>
</comment>
<dbReference type="InterPro" id="IPR027843">
    <property type="entry name" value="DUF4440"/>
</dbReference>
<accession>A0A179DSW7</accession>
<protein>
    <recommendedName>
        <fullName evidence="1">DUF4440 domain-containing protein</fullName>
    </recommendedName>
</protein>
<dbReference type="Proteomes" id="UP000078459">
    <property type="component" value="Unassembled WGS sequence"/>
</dbReference>
<dbReference type="Pfam" id="PF14534">
    <property type="entry name" value="DUF4440"/>
    <property type="match status" value="1"/>
</dbReference>
<evidence type="ECO:0000259" key="1">
    <source>
        <dbReference type="Pfam" id="PF14534"/>
    </source>
</evidence>
<name>A0A179DSW7_9SPHI</name>
<evidence type="ECO:0000313" key="3">
    <source>
        <dbReference type="Proteomes" id="UP000078459"/>
    </source>
</evidence>
<dbReference type="STRING" id="1826909.A5893_17005"/>